<organism evidence="1">
    <name type="scientific">Rhizophora mucronata</name>
    <name type="common">Asiatic mangrove</name>
    <dbReference type="NCBI Taxonomy" id="61149"/>
    <lineage>
        <taxon>Eukaryota</taxon>
        <taxon>Viridiplantae</taxon>
        <taxon>Streptophyta</taxon>
        <taxon>Embryophyta</taxon>
        <taxon>Tracheophyta</taxon>
        <taxon>Spermatophyta</taxon>
        <taxon>Magnoliopsida</taxon>
        <taxon>eudicotyledons</taxon>
        <taxon>Gunneridae</taxon>
        <taxon>Pentapetalae</taxon>
        <taxon>rosids</taxon>
        <taxon>fabids</taxon>
        <taxon>Malpighiales</taxon>
        <taxon>Rhizophoraceae</taxon>
        <taxon>Rhizophora</taxon>
    </lineage>
</organism>
<name>A0A2P2Q2I6_RHIMU</name>
<proteinExistence type="predicted"/>
<reference evidence="1" key="1">
    <citation type="submission" date="2018-02" db="EMBL/GenBank/DDBJ databases">
        <title>Rhizophora mucronata_Transcriptome.</title>
        <authorList>
            <person name="Meera S.P."/>
            <person name="Sreeshan A."/>
            <person name="Augustine A."/>
        </authorList>
    </citation>
    <scope>NUCLEOTIDE SEQUENCE</scope>
    <source>
        <tissue evidence="1">Leaf</tissue>
    </source>
</reference>
<protein>
    <submittedName>
        <fullName evidence="1">Uncharacterized protein</fullName>
    </submittedName>
</protein>
<accession>A0A2P2Q2I6</accession>
<sequence length="42" mass="4830">MVCPMIGREKWRKCTSCVREHHIIILSEGNLSWISETGEELG</sequence>
<dbReference type="EMBL" id="GGEC01080726">
    <property type="protein sequence ID" value="MBX61210.1"/>
    <property type="molecule type" value="Transcribed_RNA"/>
</dbReference>
<evidence type="ECO:0000313" key="1">
    <source>
        <dbReference type="EMBL" id="MBX61210.1"/>
    </source>
</evidence>
<dbReference type="AlphaFoldDB" id="A0A2P2Q2I6"/>